<feature type="region of interest" description="Disordered" evidence="1">
    <location>
        <begin position="1"/>
        <end position="65"/>
    </location>
</feature>
<proteinExistence type="predicted"/>
<sequence length="65" mass="7100">MELTSWMRSVRSARSALGRHVRTRLRARTADSPRRLSRTGLPPKPYDGTDATVSGLSTGDDADGE</sequence>
<evidence type="ECO:0000256" key="1">
    <source>
        <dbReference type="SAM" id="MobiDB-lite"/>
    </source>
</evidence>
<name>A0ABU2G0T7_9EURY</name>
<protein>
    <submittedName>
        <fullName evidence="2">Uncharacterized protein</fullName>
    </submittedName>
</protein>
<dbReference type="Proteomes" id="UP001254813">
    <property type="component" value="Unassembled WGS sequence"/>
</dbReference>
<reference evidence="2 3" key="1">
    <citation type="submission" date="2022-06" db="EMBL/GenBank/DDBJ databases">
        <title>Halogeometricum sp. a new haloarchaeum isolate from saline soil.</title>
        <authorList>
            <person name="Strakova D."/>
            <person name="Galisteo C."/>
            <person name="Sanchez-Porro C."/>
            <person name="Ventosa A."/>
        </authorList>
    </citation>
    <scope>NUCLEOTIDE SEQUENCE [LARGE SCALE GENOMIC DNA]</scope>
    <source>
        <strain evidence="3">S3BR25-2</strain>
    </source>
</reference>
<organism evidence="2 3">
    <name type="scientific">Halogeometricum luteum</name>
    <dbReference type="NCBI Taxonomy" id="2950537"/>
    <lineage>
        <taxon>Archaea</taxon>
        <taxon>Methanobacteriati</taxon>
        <taxon>Methanobacteriota</taxon>
        <taxon>Stenosarchaea group</taxon>
        <taxon>Halobacteria</taxon>
        <taxon>Halobacteriales</taxon>
        <taxon>Haloferacaceae</taxon>
        <taxon>Halogeometricum</taxon>
    </lineage>
</organism>
<keyword evidence="3" id="KW-1185">Reference proteome</keyword>
<comment type="caution">
    <text evidence="2">The sequence shown here is derived from an EMBL/GenBank/DDBJ whole genome shotgun (WGS) entry which is preliminary data.</text>
</comment>
<gene>
    <name evidence="2" type="ORF">NDI79_06705</name>
</gene>
<feature type="compositionally biased region" description="Basic residues" evidence="1">
    <location>
        <begin position="17"/>
        <end position="27"/>
    </location>
</feature>
<dbReference type="EMBL" id="JAMQOQ010000002">
    <property type="protein sequence ID" value="MDS0293859.1"/>
    <property type="molecule type" value="Genomic_DNA"/>
</dbReference>
<evidence type="ECO:0000313" key="3">
    <source>
        <dbReference type="Proteomes" id="UP001254813"/>
    </source>
</evidence>
<accession>A0ABU2G0T7</accession>
<evidence type="ECO:0000313" key="2">
    <source>
        <dbReference type="EMBL" id="MDS0293859.1"/>
    </source>
</evidence>